<evidence type="ECO:0000256" key="1">
    <source>
        <dbReference type="ARBA" id="ARBA00022801"/>
    </source>
</evidence>
<reference evidence="3 4" key="1">
    <citation type="journal article" date="2016" name="Nat. Commun.">
        <title>Thousands of microbial genomes shed light on interconnected biogeochemical processes in an aquifer system.</title>
        <authorList>
            <person name="Anantharaman K."/>
            <person name="Brown C.T."/>
            <person name="Hug L.A."/>
            <person name="Sharon I."/>
            <person name="Castelle C.J."/>
            <person name="Probst A.J."/>
            <person name="Thomas B.C."/>
            <person name="Singh A."/>
            <person name="Wilkins M.J."/>
            <person name="Karaoz U."/>
            <person name="Brodie E.L."/>
            <person name="Williams K.H."/>
            <person name="Hubbard S.S."/>
            <person name="Banfield J.F."/>
        </authorList>
    </citation>
    <scope>NUCLEOTIDE SEQUENCE [LARGE SCALE GENOMIC DNA]</scope>
</reference>
<dbReference type="InterPro" id="IPR023365">
    <property type="entry name" value="Sortase_dom-sf"/>
</dbReference>
<dbReference type="EMBL" id="MHRX01000036">
    <property type="protein sequence ID" value="OHA33070.1"/>
    <property type="molecule type" value="Genomic_DNA"/>
</dbReference>
<keyword evidence="2" id="KW-0472">Membrane</keyword>
<dbReference type="GO" id="GO:0016787">
    <property type="term" value="F:hydrolase activity"/>
    <property type="evidence" value="ECO:0007669"/>
    <property type="project" value="UniProtKB-KW"/>
</dbReference>
<organism evidence="3 4">
    <name type="scientific">Candidatus Taylorbacteria bacterium RIFCSPLOWO2_01_FULL_45_15b</name>
    <dbReference type="NCBI Taxonomy" id="1802319"/>
    <lineage>
        <taxon>Bacteria</taxon>
        <taxon>Candidatus Tayloriibacteriota</taxon>
    </lineage>
</organism>
<dbReference type="Gene3D" id="2.40.260.10">
    <property type="entry name" value="Sortase"/>
    <property type="match status" value="1"/>
</dbReference>
<keyword evidence="2" id="KW-0812">Transmembrane</keyword>
<evidence type="ECO:0000313" key="4">
    <source>
        <dbReference type="Proteomes" id="UP000176221"/>
    </source>
</evidence>
<comment type="caution">
    <text evidence="3">The sequence shown here is derived from an EMBL/GenBank/DDBJ whole genome shotgun (WGS) entry which is preliminary data.</text>
</comment>
<evidence type="ECO:0000313" key="3">
    <source>
        <dbReference type="EMBL" id="OHA33070.1"/>
    </source>
</evidence>
<proteinExistence type="predicted"/>
<dbReference type="AlphaFoldDB" id="A0A1G2NAJ5"/>
<dbReference type="STRING" id="1802319.A2928_00805"/>
<keyword evidence="2" id="KW-1133">Transmembrane helix</keyword>
<accession>A0A1G2NAJ5</accession>
<dbReference type="Proteomes" id="UP000176221">
    <property type="component" value="Unassembled WGS sequence"/>
</dbReference>
<feature type="transmembrane region" description="Helical" evidence="2">
    <location>
        <begin position="29"/>
        <end position="49"/>
    </location>
</feature>
<keyword evidence="1" id="KW-0378">Hydrolase</keyword>
<protein>
    <recommendedName>
        <fullName evidence="5">Sortase</fullName>
    </recommendedName>
</protein>
<dbReference type="SUPFAM" id="SSF63817">
    <property type="entry name" value="Sortase"/>
    <property type="match status" value="1"/>
</dbReference>
<sequence>MEQSLLDEKNRKRVKNALFGVVLERKGTLVVTFLCAYFVTLAVVSAIPGKTAYAAYGFRTPDEAVLTTVEALIEEPRHIEITSIGVNSAIRNPFSRDIEVLDEELKKGVARYPGSARLGDQGNMFIFGHSSSLPVIHNQAYKAFNRLGKLKSGDEIVVYSDTKKYTYRVKDVSLVNDHEESVAFNTGVKMLTLATCNVLGEKQERFVVRADFVKSELLEVLSADTN</sequence>
<gene>
    <name evidence="3" type="ORF">A2928_00805</name>
</gene>
<evidence type="ECO:0008006" key="5">
    <source>
        <dbReference type="Google" id="ProtNLM"/>
    </source>
</evidence>
<evidence type="ECO:0000256" key="2">
    <source>
        <dbReference type="SAM" id="Phobius"/>
    </source>
</evidence>
<dbReference type="Pfam" id="PF04203">
    <property type="entry name" value="Sortase"/>
    <property type="match status" value="1"/>
</dbReference>
<dbReference type="NCBIfam" id="TIGR01076">
    <property type="entry name" value="sortase_fam"/>
    <property type="match status" value="1"/>
</dbReference>
<name>A0A1G2NAJ5_9BACT</name>
<dbReference type="InterPro" id="IPR005754">
    <property type="entry name" value="Sortase"/>
</dbReference>